<dbReference type="Proteomes" id="UP001144673">
    <property type="component" value="Chromosome 5"/>
</dbReference>
<keyword evidence="2" id="KW-1185">Reference proteome</keyword>
<dbReference type="AlphaFoldDB" id="A0A9W8QDH7"/>
<dbReference type="KEGG" id="amus:LMH87_010110"/>
<dbReference type="EMBL" id="JAJHUN010000008">
    <property type="protein sequence ID" value="KAJ4153630.1"/>
    <property type="molecule type" value="Genomic_DNA"/>
</dbReference>
<gene>
    <name evidence="1" type="ORF">LMH87_010110</name>
</gene>
<sequence>MPWSERSKLALAFFADETVGEQTMRTRIELLAQDTTTHRTGCSQIHPSRASCAFNCHSKLRPICKAPLNGRVRSERAKVVAICQATFSKGAKM</sequence>
<protein>
    <submittedName>
        <fullName evidence="1">Uncharacterized protein</fullName>
    </submittedName>
</protein>
<proteinExistence type="predicted"/>
<reference evidence="1" key="1">
    <citation type="journal article" date="2023" name="Access Microbiol">
        <title>De-novo genome assembly for Akanthomyces muscarius, a biocontrol agent of insect agricultural pests.</title>
        <authorList>
            <person name="Erdos Z."/>
            <person name="Studholme D.J."/>
            <person name="Raymond B."/>
            <person name="Sharma M."/>
        </authorList>
    </citation>
    <scope>NUCLEOTIDE SEQUENCE</scope>
    <source>
        <strain evidence="1">Ve6</strain>
    </source>
</reference>
<evidence type="ECO:0000313" key="2">
    <source>
        <dbReference type="Proteomes" id="UP001144673"/>
    </source>
</evidence>
<accession>A0A9W8QDH7</accession>
<name>A0A9W8QDH7_AKAMU</name>
<organism evidence="1 2">
    <name type="scientific">Akanthomyces muscarius</name>
    <name type="common">Entomopathogenic fungus</name>
    <name type="synonym">Lecanicillium muscarium</name>
    <dbReference type="NCBI Taxonomy" id="2231603"/>
    <lineage>
        <taxon>Eukaryota</taxon>
        <taxon>Fungi</taxon>
        <taxon>Dikarya</taxon>
        <taxon>Ascomycota</taxon>
        <taxon>Pezizomycotina</taxon>
        <taxon>Sordariomycetes</taxon>
        <taxon>Hypocreomycetidae</taxon>
        <taxon>Hypocreales</taxon>
        <taxon>Cordycipitaceae</taxon>
        <taxon>Akanthomyces</taxon>
    </lineage>
</organism>
<dbReference type="RefSeq" id="XP_056054288.1">
    <property type="nucleotide sequence ID" value="XM_056197216.1"/>
</dbReference>
<comment type="caution">
    <text evidence="1">The sequence shown here is derived from an EMBL/GenBank/DDBJ whole genome shotgun (WGS) entry which is preliminary data.</text>
</comment>
<evidence type="ECO:0000313" key="1">
    <source>
        <dbReference type="EMBL" id="KAJ4153630.1"/>
    </source>
</evidence>
<dbReference type="GeneID" id="80897269"/>